<keyword evidence="3" id="KW-0946">Virion</keyword>
<evidence type="ECO:0000256" key="1">
    <source>
        <dbReference type="SAM" id="MobiDB-lite"/>
    </source>
</evidence>
<accession>A0A1H2W9V8</accession>
<protein>
    <submittedName>
        <fullName evidence="3">Spore coat protein, CotS family</fullName>
    </submittedName>
</protein>
<feature type="domain" description="Aminoglycoside phosphotransferase" evidence="2">
    <location>
        <begin position="120"/>
        <end position="341"/>
    </location>
</feature>
<dbReference type="Pfam" id="PF01636">
    <property type="entry name" value="APH"/>
    <property type="match status" value="1"/>
</dbReference>
<dbReference type="PANTHER" id="PTHR39179">
    <property type="entry name" value="SPORE COAT PROTEIN I"/>
    <property type="match status" value="1"/>
</dbReference>
<dbReference type="Proteomes" id="UP000182589">
    <property type="component" value="Unassembled WGS sequence"/>
</dbReference>
<dbReference type="SUPFAM" id="SSF56112">
    <property type="entry name" value="Protein kinase-like (PK-like)"/>
    <property type="match status" value="1"/>
</dbReference>
<evidence type="ECO:0000313" key="3">
    <source>
        <dbReference type="EMBL" id="SDW77298.1"/>
    </source>
</evidence>
<evidence type="ECO:0000259" key="2">
    <source>
        <dbReference type="Pfam" id="PF01636"/>
    </source>
</evidence>
<organism evidence="3 4">
    <name type="scientific">Alicyclobacillus hesperidum</name>
    <dbReference type="NCBI Taxonomy" id="89784"/>
    <lineage>
        <taxon>Bacteria</taxon>
        <taxon>Bacillati</taxon>
        <taxon>Bacillota</taxon>
        <taxon>Bacilli</taxon>
        <taxon>Bacillales</taxon>
        <taxon>Alicyclobacillaceae</taxon>
        <taxon>Alicyclobacillus</taxon>
    </lineage>
</organism>
<dbReference type="AlphaFoldDB" id="A0A1H2W9V8"/>
<feature type="compositionally biased region" description="Polar residues" evidence="1">
    <location>
        <begin position="28"/>
        <end position="56"/>
    </location>
</feature>
<dbReference type="RefSeq" id="WP_244885182.1">
    <property type="nucleotide sequence ID" value="NZ_BSRA01000013.1"/>
</dbReference>
<sequence>MPKSPRTKLPDWVQQLIDEFTRPPYFLNPSNGANQNTGNKRSQPSNEYEPSSTPQPESRHQQKTSVHPMQQSDRERRHEPAQTSGLRAGTAADSARIPRAVLAKYEFASAKREQLQGVEQVTTEDGQRYAVKRASIPPARVRFMHRALVYARKQGFTRYAPFVLSKQKSPVVIDDGQAYYVTKWIDGQPAHFASAEHVAQTAYTLAQFHEATRGFVNEKYAPADAFDLFGMLQRRTRDLRHMLIRADAKRDKDAFDALLLSLRDALLNDAAHSLHLVDDAEAIAFLAEDKDEAGLCHLDVIPGNCLYTPDHHVCLIDFDLATYAPRALDMAHLLRRGFQASDWNGELAYACFLHFDAVRAIPKVEYRLVESLLRFPYLPWRLAHTRYRYFVNEAQLDELQRYALQEEKRQAFLSSLADQVEHLGEQEE</sequence>
<reference evidence="4" key="1">
    <citation type="submission" date="2016-10" db="EMBL/GenBank/DDBJ databases">
        <authorList>
            <person name="Varghese N."/>
        </authorList>
    </citation>
    <scope>NUCLEOTIDE SEQUENCE [LARGE SCALE GENOMIC DNA]</scope>
    <source>
        <strain evidence="4">DSM 12489</strain>
    </source>
</reference>
<dbReference type="InterPro" id="IPR002575">
    <property type="entry name" value="Aminoglycoside_PTrfase"/>
</dbReference>
<dbReference type="InterPro" id="IPR047175">
    <property type="entry name" value="CotS-like"/>
</dbReference>
<dbReference type="InterPro" id="IPR011009">
    <property type="entry name" value="Kinase-like_dom_sf"/>
</dbReference>
<dbReference type="Gene3D" id="3.30.200.20">
    <property type="entry name" value="Phosphorylase Kinase, domain 1"/>
    <property type="match status" value="1"/>
</dbReference>
<keyword evidence="4" id="KW-1185">Reference proteome</keyword>
<dbReference type="STRING" id="89784.SAMN04489725_11423"/>
<dbReference type="PANTHER" id="PTHR39179:SF1">
    <property type="entry name" value="SPORE COAT PROTEIN I"/>
    <property type="match status" value="1"/>
</dbReference>
<feature type="region of interest" description="Disordered" evidence="1">
    <location>
        <begin position="20"/>
        <end position="93"/>
    </location>
</feature>
<dbReference type="Gene3D" id="3.90.1200.10">
    <property type="match status" value="1"/>
</dbReference>
<evidence type="ECO:0000313" key="4">
    <source>
        <dbReference type="Proteomes" id="UP000182589"/>
    </source>
</evidence>
<dbReference type="GO" id="GO:0042601">
    <property type="term" value="C:endospore-forming forespore"/>
    <property type="evidence" value="ECO:0007669"/>
    <property type="project" value="TreeGrafter"/>
</dbReference>
<dbReference type="EMBL" id="FNOJ01000014">
    <property type="protein sequence ID" value="SDW77298.1"/>
    <property type="molecule type" value="Genomic_DNA"/>
</dbReference>
<proteinExistence type="predicted"/>
<keyword evidence="3" id="KW-0167">Capsid protein</keyword>
<name>A0A1H2W9V8_9BACL</name>
<gene>
    <name evidence="3" type="ORF">SAMN04489725_11423</name>
</gene>